<evidence type="ECO:0000256" key="1">
    <source>
        <dbReference type="SAM" id="MobiDB-lite"/>
    </source>
</evidence>
<name>A0AAW0EKC9_9TRYP</name>
<dbReference type="Proteomes" id="UP001430356">
    <property type="component" value="Unassembled WGS sequence"/>
</dbReference>
<feature type="compositionally biased region" description="Low complexity" evidence="1">
    <location>
        <begin position="585"/>
        <end position="598"/>
    </location>
</feature>
<keyword evidence="3" id="KW-1185">Reference proteome</keyword>
<evidence type="ECO:0000313" key="2">
    <source>
        <dbReference type="EMBL" id="KAK7194064.1"/>
    </source>
</evidence>
<sequence>MSTSSPSRAEDGAGGHVESTARALTDAGAPPAAPATSPVCRRTAPVAAGEGEEGHRRTVTRLFHRLLGTPPSLAAAACSSPAVSADGGAGAAMRRQVKVAVVGEAESGRTTLCASLGHSAERATKHPLVVSGAAAALGMDASVFSTQTYDVKEVDEYLVAGDTLTPVTDRLQRQPQTCRVEATIVDSGPAPLSSGCGTWKLAEADLVLLCFPLLGIKQVMVVAEAQAEPEPPAVAHVGVSSGKARPAKATQAFIHSGELKLLGRLLALISSRCRTPDTLPFAPAPAIVVVGTLQDSLRDASVAATHTILGALRRVCDRLTRQSPTLLRVTDVVAVSARHGTCVLMADTKLSTLQAWWGRALRATPSSMSASSSAPSGVLLDTGAVLRLDDTRAASLFIDFITELKARRRVWLLPLPRLWRVAYALGMQVREQLSLVLRHMETAGDVLLLGRALGDVDEGAPLDDWDCAKETVCMCPALLPASYAILSVYTDWVARRQRRHLRACLRGVDLQECGAADPAALAARGRFNAPLLQRLATALQLRRTPAKEAAEVLTAVLVGADLAYITSASDREVEGVIEGGVAAASPQSQSQPQPQPQSTTVHSDPLQPPSPTRTGSSSVSVGHSPSNSGPYGAPAASASAHGIAAALASATMSSASSFADDRGTPAPSPTAYGGVQDTERAGPVDGSAYTRRQNITVAELTSLFLLGELTSSSSEPSTAAPRTDVDAAAAPLPAVHLVVPSLQPRVVCPAQLVDRVTDASTTLAASSCRSIATVQLQMRVDPLPPDLVLALTCRIGGLSHRVARSYTDAALFACHVGLQCTADPEHRVASPPNGCVFLHCEAATHIELSPPPTPLLHLILFANSRVQLSSLERVVCRELQMFLRQRMPGVALSPAPETRSAARVAPLASFSCATVADLLHTLLEEGE</sequence>
<evidence type="ECO:0000313" key="3">
    <source>
        <dbReference type="Proteomes" id="UP001430356"/>
    </source>
</evidence>
<protein>
    <submittedName>
        <fullName evidence="2">Uncharacterized protein</fullName>
    </submittedName>
</protein>
<accession>A0AAW0EKC9</accession>
<feature type="region of interest" description="Disordered" evidence="1">
    <location>
        <begin position="656"/>
        <end position="684"/>
    </location>
</feature>
<organism evidence="2 3">
    <name type="scientific">Novymonas esmeraldas</name>
    <dbReference type="NCBI Taxonomy" id="1808958"/>
    <lineage>
        <taxon>Eukaryota</taxon>
        <taxon>Discoba</taxon>
        <taxon>Euglenozoa</taxon>
        <taxon>Kinetoplastea</taxon>
        <taxon>Metakinetoplastina</taxon>
        <taxon>Trypanosomatida</taxon>
        <taxon>Trypanosomatidae</taxon>
        <taxon>Novymonas</taxon>
    </lineage>
</organism>
<feature type="compositionally biased region" description="Low complexity" evidence="1">
    <location>
        <begin position="21"/>
        <end position="38"/>
    </location>
</feature>
<dbReference type="EMBL" id="JAECZO010000030">
    <property type="protein sequence ID" value="KAK7194064.1"/>
    <property type="molecule type" value="Genomic_DNA"/>
</dbReference>
<feature type="region of interest" description="Disordered" evidence="1">
    <location>
        <begin position="582"/>
        <end position="636"/>
    </location>
</feature>
<feature type="region of interest" description="Disordered" evidence="1">
    <location>
        <begin position="1"/>
        <end position="39"/>
    </location>
</feature>
<gene>
    <name evidence="2" type="ORF">NESM_000319100</name>
</gene>
<reference evidence="2 3" key="1">
    <citation type="journal article" date="2021" name="MBio">
        <title>A New Model Trypanosomatid, Novymonas esmeraldas: Genomic Perception of Its 'Candidatus Pandoraea novymonadis' Endosymbiont.</title>
        <authorList>
            <person name="Zakharova A."/>
            <person name="Saura A."/>
            <person name="Butenko A."/>
            <person name="Podesvova L."/>
            <person name="Warmusova S."/>
            <person name="Kostygov A.Y."/>
            <person name="Nenarokova A."/>
            <person name="Lukes J."/>
            <person name="Opperdoes F.R."/>
            <person name="Yurchenko V."/>
        </authorList>
    </citation>
    <scope>NUCLEOTIDE SEQUENCE [LARGE SCALE GENOMIC DNA]</scope>
    <source>
        <strain evidence="2 3">E262AT.01</strain>
    </source>
</reference>
<proteinExistence type="predicted"/>
<feature type="compositionally biased region" description="Low complexity" evidence="1">
    <location>
        <begin position="612"/>
        <end position="636"/>
    </location>
</feature>
<dbReference type="AlphaFoldDB" id="A0AAW0EKC9"/>
<comment type="caution">
    <text evidence="2">The sequence shown here is derived from an EMBL/GenBank/DDBJ whole genome shotgun (WGS) entry which is preliminary data.</text>
</comment>